<evidence type="ECO:0000313" key="2">
    <source>
        <dbReference type="EMBL" id="AEI08928.1"/>
    </source>
</evidence>
<keyword evidence="3" id="KW-1185">Reference proteome</keyword>
<dbReference type="OrthoDB" id="3463898at2"/>
<sequence>MKSSTTTFEPRTRHDGLPHQNPWIIPAWSVLLSVLTMWPFWTALTTEDMTNKAFALRDMFIPARVTANSITMGATEAAPRAVPQDTMLAILSPAIPASTIAAFVMVFSAALGAFAAAKMVQTMAGGRLIAQFTASLLTVWNPYVVERLLQGHWSLVAAAVLLPAVAYFAASRLWGMLLVTMAFCAMTPTGLVLAAIISLIFLPKWSERGWIAFASLLMGSPWIIASVVNARSVGGTLVDSASAEVFAPRAEFNTGTLGALLSFGGIWNAEAAAPSRIALSEIFGIALVSILLLGIRELWRVYRGLTLLTIAAFLIPAFLSTEIGIEVMGWLISTVPGSGLLRDSQKFVALAFPGMVLLIGVVVERMDYRRDRSPSFFLEPEAEKASTSARWLQRGVGVLLCVLIIGNVPGLPKDVAPVAPRSVSPVWEQISNSVSAAPRGKVLLLPPGNYRLHGEYPVIDPALKLLPGTPLDPGYLVVDNRIVDGDKTSMELLREIMQGRDTLQENGVGWVLIDWGSVSPRLDMSRAVKALNEGGYQRTLDIENYSLYRIPNPNLDDEHITDVPVRIGIGMYWFAATIGFWLAIWALYAAWARYPNWWRWRYLSGRTPAPNPERVSGDQP</sequence>
<feature type="transmembrane region" description="Helical" evidence="1">
    <location>
        <begin position="128"/>
        <end position="145"/>
    </location>
</feature>
<dbReference type="HOGENOM" id="CLU_027642_0_0_11"/>
<evidence type="ECO:0000256" key="1">
    <source>
        <dbReference type="SAM" id="Phobius"/>
    </source>
</evidence>
<dbReference type="RefSeq" id="WP_013887953.1">
    <property type="nucleotide sequence ID" value="NC_015673.1"/>
</dbReference>
<protein>
    <submittedName>
        <fullName evidence="2">Membrane protein</fullName>
    </submittedName>
</protein>
<accession>F8DYT6</accession>
<dbReference type="KEGG" id="crd:CRES_0566"/>
<dbReference type="EMBL" id="CP002857">
    <property type="protein sequence ID" value="AEI08928.1"/>
    <property type="molecule type" value="Genomic_DNA"/>
</dbReference>
<keyword evidence="1" id="KW-0812">Transmembrane</keyword>
<feature type="transmembrane region" description="Helical" evidence="1">
    <location>
        <begin position="571"/>
        <end position="591"/>
    </location>
</feature>
<evidence type="ECO:0000313" key="3">
    <source>
        <dbReference type="Proteomes" id="UP000000492"/>
    </source>
</evidence>
<feature type="transmembrane region" description="Helical" evidence="1">
    <location>
        <begin position="275"/>
        <end position="295"/>
    </location>
</feature>
<feature type="transmembrane region" description="Helical" evidence="1">
    <location>
        <begin position="250"/>
        <end position="269"/>
    </location>
</feature>
<feature type="transmembrane region" description="Helical" evidence="1">
    <location>
        <begin position="151"/>
        <end position="170"/>
    </location>
</feature>
<dbReference type="Proteomes" id="UP000000492">
    <property type="component" value="Chromosome"/>
</dbReference>
<dbReference type="eggNOG" id="ENOG502Z7TU">
    <property type="taxonomic scope" value="Bacteria"/>
</dbReference>
<reference evidence="2 3" key="1">
    <citation type="journal article" date="2012" name="BMC Genomics">
        <title>Complete genome sequence, lifestyle, and multi-drug resistance of the human pathogen Corynebacterium resistens DSM 45100 isolated from blood samples of a leukemia patient.</title>
        <authorList>
            <person name="Schroder J."/>
            <person name="Maus I."/>
            <person name="Meyer K."/>
            <person name="Wordemann S."/>
            <person name="Blom J."/>
            <person name="Jaenicke S."/>
            <person name="Schneider J."/>
            <person name="Trost E."/>
            <person name="Tauch A."/>
        </authorList>
    </citation>
    <scope>NUCLEOTIDE SEQUENCE [LARGE SCALE GENOMIC DNA]</scope>
    <source>
        <strain evidence="3">DSM 45100 / JCM 12819 / CCUG 50093 / GTC 2026 / SICGH 158</strain>
    </source>
</reference>
<feature type="transmembrane region" description="Helical" evidence="1">
    <location>
        <begin position="344"/>
        <end position="363"/>
    </location>
</feature>
<keyword evidence="1" id="KW-0472">Membrane</keyword>
<feature type="transmembrane region" description="Helical" evidence="1">
    <location>
        <begin position="177"/>
        <end position="203"/>
    </location>
</feature>
<feature type="transmembrane region" description="Helical" evidence="1">
    <location>
        <begin position="307"/>
        <end position="332"/>
    </location>
</feature>
<feature type="transmembrane region" description="Helical" evidence="1">
    <location>
        <begin position="209"/>
        <end position="230"/>
    </location>
</feature>
<feature type="transmembrane region" description="Helical" evidence="1">
    <location>
        <begin position="94"/>
        <end position="116"/>
    </location>
</feature>
<keyword evidence="1" id="KW-1133">Transmembrane helix</keyword>
<organism evidence="2 3">
    <name type="scientific">Corynebacterium resistens (strain DSM 45100 / JCM 12819 / GTC 2026 / SICGH 158)</name>
    <dbReference type="NCBI Taxonomy" id="662755"/>
    <lineage>
        <taxon>Bacteria</taxon>
        <taxon>Bacillati</taxon>
        <taxon>Actinomycetota</taxon>
        <taxon>Actinomycetes</taxon>
        <taxon>Mycobacteriales</taxon>
        <taxon>Corynebacteriaceae</taxon>
        <taxon>Corynebacterium</taxon>
    </lineage>
</organism>
<gene>
    <name evidence="2" type="ordered locus">CRES_0566</name>
</gene>
<name>F8DYT6_CORRG</name>
<dbReference type="STRING" id="662755.CRES_0566"/>
<proteinExistence type="predicted"/>
<dbReference type="AlphaFoldDB" id="F8DYT6"/>
<feature type="transmembrane region" description="Helical" evidence="1">
    <location>
        <begin position="21"/>
        <end position="41"/>
    </location>
</feature>